<accession>A0ABZ2U6Q1</accession>
<protein>
    <submittedName>
        <fullName evidence="1">Ethanolamine utilization protein EutJ</fullName>
    </submittedName>
</protein>
<dbReference type="NCBIfam" id="NF011660">
    <property type="entry name" value="PRK15080.1"/>
    <property type="match status" value="1"/>
</dbReference>
<dbReference type="PANTHER" id="PTHR32432:SF3">
    <property type="entry name" value="ETHANOLAMINE UTILIZATION PROTEIN EUTJ"/>
    <property type="match status" value="1"/>
</dbReference>
<name>A0ABZ2U6Q1_9ACTN</name>
<dbReference type="Gene3D" id="3.30.420.40">
    <property type="match status" value="2"/>
</dbReference>
<evidence type="ECO:0000313" key="1">
    <source>
        <dbReference type="EMBL" id="WYY09340.1"/>
    </source>
</evidence>
<dbReference type="PANTHER" id="PTHR32432">
    <property type="entry name" value="CELL DIVISION PROTEIN FTSA-RELATED"/>
    <property type="match status" value="1"/>
</dbReference>
<dbReference type="InterPro" id="IPR043129">
    <property type="entry name" value="ATPase_NBD"/>
</dbReference>
<proteinExistence type="predicted"/>
<dbReference type="Pfam" id="PF06723">
    <property type="entry name" value="MreB_Mbl"/>
    <property type="match status" value="1"/>
</dbReference>
<dbReference type="NCBIfam" id="TIGR02529">
    <property type="entry name" value="EutJ"/>
    <property type="match status" value="1"/>
</dbReference>
<gene>
    <name evidence="1" type="primary">eutJ</name>
    <name evidence="1" type="ORF">RVF87_09880</name>
</gene>
<dbReference type="Proteomes" id="UP001479933">
    <property type="component" value="Chromosome"/>
</dbReference>
<dbReference type="SUPFAM" id="SSF53067">
    <property type="entry name" value="Actin-like ATPase domain"/>
    <property type="match status" value="2"/>
</dbReference>
<organism evidence="1 2">
    <name type="scientific">Gordonia hydrophobica</name>
    <dbReference type="NCBI Taxonomy" id="40516"/>
    <lineage>
        <taxon>Bacteria</taxon>
        <taxon>Bacillati</taxon>
        <taxon>Actinomycetota</taxon>
        <taxon>Actinomycetes</taxon>
        <taxon>Mycobacteriales</taxon>
        <taxon>Gordoniaceae</taxon>
        <taxon>Gordonia</taxon>
    </lineage>
</organism>
<dbReference type="InterPro" id="IPR050696">
    <property type="entry name" value="FtsA/MreB"/>
</dbReference>
<dbReference type="EMBL" id="CP136137">
    <property type="protein sequence ID" value="WYY09340.1"/>
    <property type="molecule type" value="Genomic_DNA"/>
</dbReference>
<evidence type="ECO:0000313" key="2">
    <source>
        <dbReference type="Proteomes" id="UP001479933"/>
    </source>
</evidence>
<dbReference type="RefSeq" id="WP_066163488.1">
    <property type="nucleotide sequence ID" value="NZ_CP136137.1"/>
</dbReference>
<dbReference type="InterPro" id="IPR056546">
    <property type="entry name" value="MreB_MamK-like"/>
</dbReference>
<keyword evidence="2" id="KW-1185">Reference proteome</keyword>
<dbReference type="InterPro" id="IPR013366">
    <property type="entry name" value="EutJ"/>
</dbReference>
<reference evidence="1 2" key="1">
    <citation type="journal article" date="2023" name="Virus Evol.">
        <title>Computational host range prediction-The good, the bad, and the ugly.</title>
        <authorList>
            <person name="Howell A.A."/>
            <person name="Versoza C.J."/>
            <person name="Pfeifer S.P."/>
        </authorList>
    </citation>
    <scope>NUCLEOTIDE SEQUENCE [LARGE SCALE GENOMIC DNA]</scope>
    <source>
        <strain evidence="1 2">1610/1b</strain>
    </source>
</reference>
<sequence length="273" mass="28396">MAVSLKQSISDVLRAAGSLSDNAAAQVSGPVRTGIDLGTATCVLVTIDEEGAPVWIDATPTAAIRDGVVVDFAEAAAATTRLRARAEERLQRELTTAATCYPPCVGEAESRACRFVLEAAGFEEVSLIDEVSAANLALGVRDGVVVDVGGGSTGVGVFRNGSLELLDDRPGGGHHLDLILSGAFGIDQDEAERRKREGSDGEFLSILRPGFERIAQNIADLTRGADDLDVHLAGGALMYPGADSVIAAFLDRTVHSYPNANLITPLGIARSVA</sequence>